<keyword evidence="2" id="KW-1185">Reference proteome</keyword>
<evidence type="ECO:0000313" key="2">
    <source>
        <dbReference type="Proteomes" id="UP000010866"/>
    </source>
</evidence>
<evidence type="ECO:0000313" key="1">
    <source>
        <dbReference type="EMBL" id="AGB48919.1"/>
    </source>
</evidence>
<protein>
    <submittedName>
        <fullName evidence="1">Uncharacterized protein</fullName>
    </submittedName>
</protein>
<organism evidence="1 2">
    <name type="scientific">Methanomethylovorans hollandica (strain DSM 15978 / NBRC 107637 / DMS1)</name>
    <dbReference type="NCBI Taxonomy" id="867904"/>
    <lineage>
        <taxon>Archaea</taxon>
        <taxon>Methanobacteriati</taxon>
        <taxon>Methanobacteriota</taxon>
        <taxon>Stenosarchaea group</taxon>
        <taxon>Methanomicrobia</taxon>
        <taxon>Methanosarcinales</taxon>
        <taxon>Methanosarcinaceae</taxon>
        <taxon>Methanomethylovorans</taxon>
    </lineage>
</organism>
<proteinExistence type="predicted"/>
<sequence length="94" mass="10752">MSVLQAKVLSSNECRKNLHNSIFSYNVNHKDLLRTFGGKQWKSQVSATYAAWPEKCTLVPYVEKMYVYGALTMIERHAFNALALGTHFLTQLIE</sequence>
<dbReference type="RefSeq" id="WP_015324087.1">
    <property type="nucleotide sequence ID" value="NC_019977.1"/>
</dbReference>
<accession>L0KY65</accession>
<gene>
    <name evidence="1" type="ordered locus">Metho_0663</name>
</gene>
<dbReference type="EMBL" id="CP003362">
    <property type="protein sequence ID" value="AGB48919.1"/>
    <property type="molecule type" value="Genomic_DNA"/>
</dbReference>
<name>L0KY65_METHD</name>
<reference evidence="2" key="1">
    <citation type="submission" date="2012-02" db="EMBL/GenBank/DDBJ databases">
        <title>Complete sequence of chromosome of Methanomethylovorans hollandica DSM 15978.</title>
        <authorList>
            <person name="Lucas S."/>
            <person name="Copeland A."/>
            <person name="Lapidus A."/>
            <person name="Glavina del Rio T."/>
            <person name="Dalin E."/>
            <person name="Tice H."/>
            <person name="Bruce D."/>
            <person name="Goodwin L."/>
            <person name="Pitluck S."/>
            <person name="Peters L."/>
            <person name="Mikhailova N."/>
            <person name="Held B."/>
            <person name="Kyrpides N."/>
            <person name="Mavromatis K."/>
            <person name="Ivanova N."/>
            <person name="Brettin T."/>
            <person name="Detter J.C."/>
            <person name="Han C."/>
            <person name="Larimer F."/>
            <person name="Land M."/>
            <person name="Hauser L."/>
            <person name="Markowitz V."/>
            <person name="Cheng J.-F."/>
            <person name="Hugenholtz P."/>
            <person name="Woyke T."/>
            <person name="Wu D."/>
            <person name="Spring S."/>
            <person name="Schroeder M."/>
            <person name="Brambilla E."/>
            <person name="Klenk H.-P."/>
            <person name="Eisen J.A."/>
        </authorList>
    </citation>
    <scope>NUCLEOTIDE SEQUENCE [LARGE SCALE GENOMIC DNA]</scope>
    <source>
        <strain evidence="2">DSM 15978 / NBRC 107637 / DMS1</strain>
    </source>
</reference>
<dbReference type="Proteomes" id="UP000010866">
    <property type="component" value="Chromosome"/>
</dbReference>
<dbReference type="GeneID" id="43009695"/>
<dbReference type="AlphaFoldDB" id="L0KY65"/>
<dbReference type="STRING" id="867904.Metho_0663"/>
<dbReference type="KEGG" id="mhz:Metho_0663"/>
<dbReference type="HOGENOM" id="CLU_2379411_0_0_2"/>